<evidence type="ECO:0000313" key="3">
    <source>
        <dbReference type="Proteomes" id="UP000288429"/>
    </source>
</evidence>
<organism evidence="2 3">
    <name type="scientific">Fusarium ambrosium</name>
    <dbReference type="NCBI Taxonomy" id="131363"/>
    <lineage>
        <taxon>Eukaryota</taxon>
        <taxon>Fungi</taxon>
        <taxon>Dikarya</taxon>
        <taxon>Ascomycota</taxon>
        <taxon>Pezizomycotina</taxon>
        <taxon>Sordariomycetes</taxon>
        <taxon>Hypocreomycetidae</taxon>
        <taxon>Hypocreales</taxon>
        <taxon>Nectriaceae</taxon>
        <taxon>Fusarium</taxon>
        <taxon>Fusarium solani species complex</taxon>
    </lineage>
</organism>
<dbReference type="EMBL" id="NIZV01000774">
    <property type="protein sequence ID" value="RSL81173.1"/>
    <property type="molecule type" value="Genomic_DNA"/>
</dbReference>
<sequence length="89" mass="9059">MKPATLLALPALVLAAATPQVEERQLPGLPELTVTLNTTCLLDITGILDCAPVINSSVPTTPLSALAGCSLGIISQALVCVLEGLPVKN</sequence>
<evidence type="ECO:0008006" key="4">
    <source>
        <dbReference type="Google" id="ProtNLM"/>
    </source>
</evidence>
<evidence type="ECO:0000313" key="2">
    <source>
        <dbReference type="EMBL" id="RSL81173.1"/>
    </source>
</evidence>
<gene>
    <name evidence="2" type="ORF">CDV31_017059</name>
</gene>
<accession>A0A428RUF9</accession>
<name>A0A428RUF9_9HYPO</name>
<keyword evidence="3" id="KW-1185">Reference proteome</keyword>
<dbReference type="AlphaFoldDB" id="A0A428RUF9"/>
<feature type="chain" id="PRO_5019254415" description="Hydrophobin" evidence="1">
    <location>
        <begin position="24"/>
        <end position="89"/>
    </location>
</feature>
<comment type="caution">
    <text evidence="2">The sequence shown here is derived from an EMBL/GenBank/DDBJ whole genome shotgun (WGS) entry which is preliminary data.</text>
</comment>
<dbReference type="Proteomes" id="UP000288429">
    <property type="component" value="Unassembled WGS sequence"/>
</dbReference>
<feature type="signal peptide" evidence="1">
    <location>
        <begin position="1"/>
        <end position="23"/>
    </location>
</feature>
<protein>
    <recommendedName>
        <fullName evidence="4">Hydrophobin</fullName>
    </recommendedName>
</protein>
<evidence type="ECO:0000256" key="1">
    <source>
        <dbReference type="SAM" id="SignalP"/>
    </source>
</evidence>
<reference evidence="2 3" key="1">
    <citation type="submission" date="2017-06" db="EMBL/GenBank/DDBJ databases">
        <title>Cmopartive genomic analysis of Ambrosia Fusariam Clade fungi.</title>
        <authorList>
            <person name="Stajich J.E."/>
            <person name="Carrillo J."/>
            <person name="Kijimoto T."/>
            <person name="Eskalen A."/>
            <person name="O'Donnell K."/>
            <person name="Kasson M."/>
        </authorList>
    </citation>
    <scope>NUCLEOTIDE SEQUENCE [LARGE SCALE GENOMIC DNA]</scope>
    <source>
        <strain evidence="2 3">NRRL 20438</strain>
    </source>
</reference>
<proteinExistence type="predicted"/>
<keyword evidence="1" id="KW-0732">Signal</keyword>